<protein>
    <submittedName>
        <fullName evidence="7">ABC transporter substrate-binding protein</fullName>
    </submittedName>
</protein>
<evidence type="ECO:0000313" key="8">
    <source>
        <dbReference type="Proteomes" id="UP001169027"/>
    </source>
</evidence>
<organism evidence="7 8">
    <name type="scientific">Variovorax ginsengisoli</name>
    <dbReference type="NCBI Taxonomy" id="363844"/>
    <lineage>
        <taxon>Bacteria</taxon>
        <taxon>Pseudomonadati</taxon>
        <taxon>Pseudomonadota</taxon>
        <taxon>Betaproteobacteria</taxon>
        <taxon>Burkholderiales</taxon>
        <taxon>Comamonadaceae</taxon>
        <taxon>Variovorax</taxon>
    </lineage>
</organism>
<keyword evidence="8" id="KW-1185">Reference proteome</keyword>
<comment type="similarity">
    <text evidence="1">Belongs to the leucine-binding protein family.</text>
</comment>
<dbReference type="InterPro" id="IPR028081">
    <property type="entry name" value="Leu-bd"/>
</dbReference>
<evidence type="ECO:0000259" key="6">
    <source>
        <dbReference type="Pfam" id="PF13458"/>
    </source>
</evidence>
<evidence type="ECO:0000256" key="1">
    <source>
        <dbReference type="ARBA" id="ARBA00010062"/>
    </source>
</evidence>
<name>A0ABT8SCQ4_9BURK</name>
<keyword evidence="4" id="KW-0029">Amino-acid transport</keyword>
<dbReference type="InterPro" id="IPR000709">
    <property type="entry name" value="Leu_Ile_Val-bd"/>
</dbReference>
<keyword evidence="3 5" id="KW-0732">Signal</keyword>
<sequence length="393" mass="41474">MKHNLGHTIAAAALGLASIAHAQTSPSTPIKIGVVTPLSGTYAGIGQTVRWGLELATAEINASGGVLGRKLELLLEDEEANPAVAVQKAEKLIQIAKVNLLTGTVNSGSTLAVGQLAERNNVLASTTVSYSDAITGDKCSPNLFRVNARAEQQAITLAAYVAKVKPKARVFYIGPDYEMGRSSVAAFKLYAEKAGLQSVGEFLAPIDSKDYTQYFGQLRAARPDVIYAAVAGNDTVRLLTQLQEFGLLRNVLVTGNAGVINSQNVVAVGTAGEGFISGNNYSPKIDTAENKRFVASYKAAYKADPDGFAADSYGLVYLYKQAVEKAGSTDTDKVRAALKDLSWMTPQGTKTLRGGDHQAIQDMVVVAVRKGEFDVVGKVPGAESIGPDACARF</sequence>
<dbReference type="EMBL" id="JAUKVY010000029">
    <property type="protein sequence ID" value="MDO1536535.1"/>
    <property type="molecule type" value="Genomic_DNA"/>
</dbReference>
<gene>
    <name evidence="7" type="ORF">Q2T77_30050</name>
</gene>
<accession>A0ABT8SCQ4</accession>
<dbReference type="Gene3D" id="3.40.50.2300">
    <property type="match status" value="2"/>
</dbReference>
<evidence type="ECO:0000256" key="2">
    <source>
        <dbReference type="ARBA" id="ARBA00022448"/>
    </source>
</evidence>
<comment type="caution">
    <text evidence="7">The sequence shown here is derived from an EMBL/GenBank/DDBJ whole genome shotgun (WGS) entry which is preliminary data.</text>
</comment>
<dbReference type="PANTHER" id="PTHR30483:SF37">
    <property type="entry name" value="ABC TRANSPORTER SUBSTRATE-BINDING PROTEIN"/>
    <property type="match status" value="1"/>
</dbReference>
<feature type="chain" id="PRO_5046942326" evidence="5">
    <location>
        <begin position="23"/>
        <end position="393"/>
    </location>
</feature>
<reference evidence="7" key="1">
    <citation type="submission" date="2023-06" db="EMBL/GenBank/DDBJ databases">
        <authorList>
            <person name="Jiang Y."/>
            <person name="Liu Q."/>
        </authorList>
    </citation>
    <scope>NUCLEOTIDE SEQUENCE</scope>
    <source>
        <strain evidence="7">CGMCC 1.12090</strain>
    </source>
</reference>
<feature type="signal peptide" evidence="5">
    <location>
        <begin position="1"/>
        <end position="22"/>
    </location>
</feature>
<dbReference type="RefSeq" id="WP_301814627.1">
    <property type="nucleotide sequence ID" value="NZ_JAUJZH010000029.1"/>
</dbReference>
<dbReference type="Pfam" id="PF13458">
    <property type="entry name" value="Peripla_BP_6"/>
    <property type="match status" value="1"/>
</dbReference>
<dbReference type="CDD" id="cd06330">
    <property type="entry name" value="PBP1_As_SBP-like"/>
    <property type="match status" value="1"/>
</dbReference>
<feature type="domain" description="Leucine-binding protein" evidence="6">
    <location>
        <begin position="29"/>
        <end position="371"/>
    </location>
</feature>
<dbReference type="PANTHER" id="PTHR30483">
    <property type="entry name" value="LEUCINE-SPECIFIC-BINDING PROTEIN"/>
    <property type="match status" value="1"/>
</dbReference>
<dbReference type="Proteomes" id="UP001169027">
    <property type="component" value="Unassembled WGS sequence"/>
</dbReference>
<dbReference type="InterPro" id="IPR051010">
    <property type="entry name" value="BCAA_transport"/>
</dbReference>
<dbReference type="SUPFAM" id="SSF53822">
    <property type="entry name" value="Periplasmic binding protein-like I"/>
    <property type="match status" value="1"/>
</dbReference>
<dbReference type="PRINTS" id="PR00337">
    <property type="entry name" value="LEUILEVALBP"/>
</dbReference>
<evidence type="ECO:0000256" key="5">
    <source>
        <dbReference type="SAM" id="SignalP"/>
    </source>
</evidence>
<evidence type="ECO:0000256" key="3">
    <source>
        <dbReference type="ARBA" id="ARBA00022729"/>
    </source>
</evidence>
<proteinExistence type="inferred from homology"/>
<evidence type="ECO:0000313" key="7">
    <source>
        <dbReference type="EMBL" id="MDO1536535.1"/>
    </source>
</evidence>
<dbReference type="InterPro" id="IPR028082">
    <property type="entry name" value="Peripla_BP_I"/>
</dbReference>
<keyword evidence="2" id="KW-0813">Transport</keyword>
<evidence type="ECO:0000256" key="4">
    <source>
        <dbReference type="ARBA" id="ARBA00022970"/>
    </source>
</evidence>